<feature type="transmembrane region" description="Helical" evidence="5">
    <location>
        <begin position="444"/>
        <end position="468"/>
    </location>
</feature>
<dbReference type="VEuPathDB" id="VectorBase:CPIJ010619"/>
<feature type="transmembrane region" description="Helical" evidence="5">
    <location>
        <begin position="480"/>
        <end position="497"/>
    </location>
</feature>
<feature type="repeat" description="ANK" evidence="3">
    <location>
        <begin position="319"/>
        <end position="351"/>
    </location>
</feature>
<keyword evidence="1" id="KW-0677">Repeat</keyword>
<reference evidence="6" key="1">
    <citation type="submission" date="2007-03" db="EMBL/GenBank/DDBJ databases">
        <title>Annotation of Culex pipiens quinquefasciatus.</title>
        <authorList>
            <consortium name="The Broad Institute Genome Sequencing Platform"/>
            <person name="Atkinson P.W."/>
            <person name="Hemingway J."/>
            <person name="Christensen B.M."/>
            <person name="Higgs S."/>
            <person name="Kodira C."/>
            <person name="Hannick L."/>
            <person name="Megy K."/>
            <person name="O'Leary S."/>
            <person name="Pearson M."/>
            <person name="Haas B.J."/>
            <person name="Mauceli E."/>
            <person name="Wortman J.R."/>
            <person name="Lee N.H."/>
            <person name="Guigo R."/>
            <person name="Stanke M."/>
            <person name="Alvarado L."/>
            <person name="Amedeo P."/>
            <person name="Antoine C.H."/>
            <person name="Arensburger P."/>
            <person name="Bidwell S.L."/>
            <person name="Crawford M."/>
            <person name="Camaro F."/>
            <person name="Devon K."/>
            <person name="Engels R."/>
            <person name="Hammond M."/>
            <person name="Howarth C."/>
            <person name="Koehrsen M."/>
            <person name="Lawson D."/>
            <person name="Montgomery P."/>
            <person name="Nene V."/>
            <person name="Nusbaum C."/>
            <person name="Puiu D."/>
            <person name="Romero-Severson J."/>
            <person name="Severson D.W."/>
            <person name="Shumway M."/>
            <person name="Sisk P."/>
            <person name="Stolte C."/>
            <person name="Zeng Q."/>
            <person name="Eisenstadt E."/>
            <person name="Fraser-Liggett C."/>
            <person name="Strausberg R."/>
            <person name="Galagan J."/>
            <person name="Birren B."/>
            <person name="Collins F.H."/>
        </authorList>
    </citation>
    <scope>NUCLEOTIDE SEQUENCE [LARGE SCALE GENOMIC DNA]</scope>
    <source>
        <strain evidence="6">JHB</strain>
    </source>
</reference>
<dbReference type="OrthoDB" id="7464126at2759"/>
<dbReference type="STRING" id="7176.B0WV08"/>
<accession>B0WV08</accession>
<feature type="repeat" description="ANK" evidence="3">
    <location>
        <begin position="151"/>
        <end position="183"/>
    </location>
</feature>
<evidence type="ECO:0000313" key="7">
    <source>
        <dbReference type="EnsemblMetazoa" id="CPIJ010619-PA"/>
    </source>
</evidence>
<feature type="region of interest" description="Disordered" evidence="4">
    <location>
        <begin position="671"/>
        <end position="697"/>
    </location>
</feature>
<evidence type="ECO:0000313" key="8">
    <source>
        <dbReference type="Proteomes" id="UP000002320"/>
    </source>
</evidence>
<keyword evidence="5" id="KW-1133">Transmembrane helix</keyword>
<feature type="repeat" description="ANK" evidence="3">
    <location>
        <begin position="184"/>
        <end position="216"/>
    </location>
</feature>
<dbReference type="EnsemblMetazoa" id="CPIJ010619-RA">
    <property type="protein sequence ID" value="CPIJ010619-PA"/>
    <property type="gene ID" value="CPIJ010619"/>
</dbReference>
<sequence>MDAVRFSIIDEIWAYSEIEAALKELPDADRIGELLDSLVPVGDVLVDYGFALDSTLLLAVWASKHDMLGKMVKRLGVDVNASDCWGRTALHLACYIGDYRAVELLLQAGARAQCWDKQRKATPLHCAASCGSVECIGLLLAKGADINAGIEKHSPLHYAVQRNSKRCVEYLLKNGANPNTPQVYTQTPLHVAASNGFVECMDLLLNNGADARSQYGQKKITSLHLAASENYLECVKLLLNAGADIDARNKDQQTPLHLACLSQCHETVTYLISKNADVHAVYRDGRTALHASIVKESRFWDTTLSLLKAKVDVNRADNFGYTPLHIAALNEFSSCVFLLIEYGADITARTNGGVSALSFIIRRTPEIIPKYIDKLDTAISVNSIHEIGDVDCEIRLDFRLLVPNNDRGETELLLAFIEVGQRRILKHPLCETFLLLKWRRIRKFFLFSLFFHGLFVLLFTAYVLGVYVKDCRTLTCRTAPYIPVLGYSVIFQNLTLMTKELFQMMHGFVGYVRYWENWLQWSIVVGVFLCTVSYDPADKFPHPSDIQGLQQSAGLDRLSRQAELISRLESLMFSKLLRKAPIRLWAIFQKIALLKTSRFRLHFRVKPNDPREKRIPKELITSIYKLVAERRERNQSMKRKRTHRNMQTFRELLEEDAAAMVTLRRQRFKNRTSNKNRTVSESPYLASGVGGRSVHGSSTSHQLKALEEGQKLILMKLAELGKEVDSLRAKLKTG</sequence>
<dbReference type="InterPro" id="IPR002110">
    <property type="entry name" value="Ankyrin_rpt"/>
</dbReference>
<dbReference type="SMART" id="SM00248">
    <property type="entry name" value="ANK"/>
    <property type="match status" value="9"/>
</dbReference>
<dbReference type="InterPro" id="IPR036770">
    <property type="entry name" value="Ankyrin_rpt-contain_sf"/>
</dbReference>
<dbReference type="OMA" id="IWAYSEI"/>
<organism>
    <name type="scientific">Culex quinquefasciatus</name>
    <name type="common">Southern house mosquito</name>
    <name type="synonym">Culex pungens</name>
    <dbReference type="NCBI Taxonomy" id="7176"/>
    <lineage>
        <taxon>Eukaryota</taxon>
        <taxon>Metazoa</taxon>
        <taxon>Ecdysozoa</taxon>
        <taxon>Arthropoda</taxon>
        <taxon>Hexapoda</taxon>
        <taxon>Insecta</taxon>
        <taxon>Pterygota</taxon>
        <taxon>Neoptera</taxon>
        <taxon>Endopterygota</taxon>
        <taxon>Diptera</taxon>
        <taxon>Nematocera</taxon>
        <taxon>Culicoidea</taxon>
        <taxon>Culicidae</taxon>
        <taxon>Culicinae</taxon>
        <taxon>Culicini</taxon>
        <taxon>Culex</taxon>
        <taxon>Culex</taxon>
    </lineage>
</organism>
<dbReference type="KEGG" id="cqu:CpipJ_CPIJ010619"/>
<feature type="repeat" description="ANK" evidence="3">
    <location>
        <begin position="218"/>
        <end position="250"/>
    </location>
</feature>
<dbReference type="Pfam" id="PF12796">
    <property type="entry name" value="Ank_2"/>
    <property type="match status" value="2"/>
</dbReference>
<dbReference type="SUPFAM" id="SSF48403">
    <property type="entry name" value="Ankyrin repeat"/>
    <property type="match status" value="1"/>
</dbReference>
<dbReference type="PANTHER" id="PTHR24126:SF14">
    <property type="entry name" value="ANK_REP_REGION DOMAIN-CONTAINING PROTEIN"/>
    <property type="match status" value="1"/>
</dbReference>
<dbReference type="PANTHER" id="PTHR24126">
    <property type="entry name" value="ANKYRIN REPEAT, PH AND SEC7 DOMAIN CONTAINING PROTEIN SECG-RELATED"/>
    <property type="match status" value="1"/>
</dbReference>
<dbReference type="GO" id="GO:0005634">
    <property type="term" value="C:nucleus"/>
    <property type="evidence" value="ECO:0007669"/>
    <property type="project" value="TreeGrafter"/>
</dbReference>
<dbReference type="GO" id="GO:0061629">
    <property type="term" value="F:RNA polymerase II-specific DNA-binding transcription factor binding"/>
    <property type="evidence" value="ECO:0007669"/>
    <property type="project" value="TreeGrafter"/>
</dbReference>
<protein>
    <submittedName>
        <fullName evidence="6 7">Uncharacterized protein</fullName>
    </submittedName>
</protein>
<dbReference type="Proteomes" id="UP000002320">
    <property type="component" value="Unassembled WGS sequence"/>
</dbReference>
<gene>
    <name evidence="7" type="primary">6054808</name>
    <name evidence="6" type="ORF">CpipJ_CPIJ010619</name>
</gene>
<dbReference type="eggNOG" id="KOG0510">
    <property type="taxonomic scope" value="Eukaryota"/>
</dbReference>
<dbReference type="VEuPathDB" id="VectorBase:CQUJHB012861"/>
<evidence type="ECO:0000256" key="2">
    <source>
        <dbReference type="ARBA" id="ARBA00023043"/>
    </source>
</evidence>
<reference evidence="7" key="2">
    <citation type="submission" date="2021-02" db="UniProtKB">
        <authorList>
            <consortium name="EnsemblMetazoa"/>
        </authorList>
    </citation>
    <scope>IDENTIFICATION</scope>
    <source>
        <strain evidence="7">JHB</strain>
    </source>
</reference>
<keyword evidence="8" id="KW-1185">Reference proteome</keyword>
<dbReference type="FunCoup" id="B0WV08">
    <property type="interactions" value="1"/>
</dbReference>
<feature type="repeat" description="ANK" evidence="3">
    <location>
        <begin position="119"/>
        <end position="151"/>
    </location>
</feature>
<evidence type="ECO:0000256" key="1">
    <source>
        <dbReference type="ARBA" id="ARBA00022737"/>
    </source>
</evidence>
<dbReference type="HOGENOM" id="CLU_009006_0_0_1"/>
<dbReference type="Pfam" id="PF13857">
    <property type="entry name" value="Ank_5"/>
    <property type="match status" value="1"/>
</dbReference>
<feature type="repeat" description="ANK" evidence="3">
    <location>
        <begin position="85"/>
        <end position="117"/>
    </location>
</feature>
<evidence type="ECO:0000313" key="6">
    <source>
        <dbReference type="EMBL" id="EDS35336.1"/>
    </source>
</evidence>
<feature type="repeat" description="ANK" evidence="3">
    <location>
        <begin position="251"/>
        <end position="283"/>
    </location>
</feature>
<dbReference type="PROSITE" id="PS50297">
    <property type="entry name" value="ANK_REP_REGION"/>
    <property type="match status" value="7"/>
</dbReference>
<dbReference type="GO" id="GO:0006357">
    <property type="term" value="P:regulation of transcription by RNA polymerase II"/>
    <property type="evidence" value="ECO:0007669"/>
    <property type="project" value="TreeGrafter"/>
</dbReference>
<dbReference type="PROSITE" id="PS50088">
    <property type="entry name" value="ANK_REPEAT"/>
    <property type="match status" value="7"/>
</dbReference>
<dbReference type="AlphaFoldDB" id="B0WV08"/>
<dbReference type="PRINTS" id="PR01415">
    <property type="entry name" value="ANKYRIN"/>
</dbReference>
<evidence type="ECO:0000256" key="5">
    <source>
        <dbReference type="SAM" id="Phobius"/>
    </source>
</evidence>
<keyword evidence="5" id="KW-0472">Membrane</keyword>
<dbReference type="EMBL" id="DS232115">
    <property type="protein sequence ID" value="EDS35336.1"/>
    <property type="molecule type" value="Genomic_DNA"/>
</dbReference>
<evidence type="ECO:0000256" key="4">
    <source>
        <dbReference type="SAM" id="MobiDB-lite"/>
    </source>
</evidence>
<dbReference type="InParanoid" id="B0WV08"/>
<keyword evidence="2 3" id="KW-0040">ANK repeat</keyword>
<name>B0WV08_CULQU</name>
<keyword evidence="5" id="KW-0812">Transmembrane</keyword>
<dbReference type="Gene3D" id="1.25.40.20">
    <property type="entry name" value="Ankyrin repeat-containing domain"/>
    <property type="match status" value="3"/>
</dbReference>
<proteinExistence type="predicted"/>
<dbReference type="Pfam" id="PF00023">
    <property type="entry name" value="Ank"/>
    <property type="match status" value="1"/>
</dbReference>
<evidence type="ECO:0000256" key="3">
    <source>
        <dbReference type="PROSITE-ProRule" id="PRU00023"/>
    </source>
</evidence>